<evidence type="ECO:0000313" key="2">
    <source>
        <dbReference type="Proteomes" id="UP001065298"/>
    </source>
</evidence>
<dbReference type="EMBL" id="CM046509">
    <property type="protein sequence ID" value="KAI8663311.1"/>
    <property type="molecule type" value="Genomic_DNA"/>
</dbReference>
<gene>
    <name evidence="1" type="ORF">NCS57_00931700</name>
</gene>
<keyword evidence="2" id="KW-1185">Reference proteome</keyword>
<proteinExistence type="predicted"/>
<dbReference type="Proteomes" id="UP001065298">
    <property type="component" value="Chromosome 7"/>
</dbReference>
<organism evidence="1 2">
    <name type="scientific">Fusarium keratoplasticum</name>
    <dbReference type="NCBI Taxonomy" id="1328300"/>
    <lineage>
        <taxon>Eukaryota</taxon>
        <taxon>Fungi</taxon>
        <taxon>Dikarya</taxon>
        <taxon>Ascomycota</taxon>
        <taxon>Pezizomycotina</taxon>
        <taxon>Sordariomycetes</taxon>
        <taxon>Hypocreomycetidae</taxon>
        <taxon>Hypocreales</taxon>
        <taxon>Nectriaceae</taxon>
        <taxon>Fusarium</taxon>
        <taxon>Fusarium solani species complex</taxon>
    </lineage>
</organism>
<comment type="caution">
    <text evidence="1">The sequence shown here is derived from an EMBL/GenBank/DDBJ whole genome shotgun (WGS) entry which is preliminary data.</text>
</comment>
<reference evidence="1" key="1">
    <citation type="submission" date="2022-06" db="EMBL/GenBank/DDBJ databases">
        <title>Fusarium solani species complex genomes reveal bases of compartmentalisation and animal pathogenesis.</title>
        <authorList>
            <person name="Tsai I.J."/>
        </authorList>
    </citation>
    <scope>NUCLEOTIDE SEQUENCE</scope>
    <source>
        <strain evidence="1">Fu6.1</strain>
    </source>
</reference>
<evidence type="ECO:0000313" key="1">
    <source>
        <dbReference type="EMBL" id="KAI8663311.1"/>
    </source>
</evidence>
<accession>A0ACC0QQ54</accession>
<protein>
    <submittedName>
        <fullName evidence="1">Fungal-trans domain-containing protein</fullName>
    </submittedName>
</protein>
<sequence length="602" mass="66841">MTACSRCRSRKQRCDPTPAGCSNCDRAGVPCVNTDSDGRTAPRSYIRNLEDRVAYLETQLASHGISISELSPESLALRAPRAPNESGELPIYHELHGSGPSHVTNTQSLLNRHSVQLPGGMISQSLLHSLLHTPVRDLGQPTDHRPFLRELPFETRASLPGREAAQRLVDTYFEHTEFFSPVISSKEDLLASLEQLYSGSIPGDESGSLTALHRFRVFAVFATAVLLLNRTDSSFPISRAEGYFATAIHVFAQYPDLLCACDSSHLCNLLLLIQYSCFASDLTVVWHFLGLATRLAIDLGLHHERPSTTEVDPEENKRRWLFWTTYTFERTVCVIIDRPFSIPDEAITTCLPILQGVDDRRFLALRLIESRRLESEIYVTLRQSSPINGAVLDLPTWRENMRQRLMTWRASAPSSLVGSSQLAPLDLYDALLHKSLIDLYYPSTSPTGLSHHDALILATSAAASIGGIKQAFRDGRLRFYWRAAHNLFKAGVAMVFCIHHQIVHGSLNMDHADMVASVNTCVSILWGMVERYPAGKVYRDVFEGLSNSVLSSLGRSPGNGQVQSGAGLQDVLTPNLIRGFDLPQEVLDTLSSGFASWEYHQL</sequence>
<name>A0ACC0QQ54_9HYPO</name>